<comment type="caution">
    <text evidence="2">The sequence shown here is derived from an EMBL/GenBank/DDBJ whole genome shotgun (WGS) entry which is preliminary data.</text>
</comment>
<feature type="region of interest" description="Disordered" evidence="1">
    <location>
        <begin position="134"/>
        <end position="161"/>
    </location>
</feature>
<accession>A0A5J4VQL6</accession>
<dbReference type="Proteomes" id="UP000324800">
    <property type="component" value="Unassembled WGS sequence"/>
</dbReference>
<sequence>MKLETNGVMTLKNINLLNNDFLSKITTLEQEVNVIQQTLGTATQDIGGLQQQINVINEELNRQTHFRGYYLLNTDIQNLPNSANGDFAFSAESGTVWMYDQNWYNSGDIVPDQVTPASDAIPLVDSGTGVAGTSNEYSRGDHKHPLQVSDVLPSKDTSVGTVGQASSYARSDHQHPIQTVNTIPVSDSADGSYGTVDSYARNDHSHPINVQTNASNIPVVNGVGNNGTSAYYSRHDHVHPQQLTYDGNVTATKFIKTGGTSNDILLADGSTKQSVLAGRSFTVIDPEQYVKLCTIIAVNSTTDNSIKFEVSTRTGFGQLQFNQHWTNGQGISEYQYKFTPSLASGINNAWILYFNAGVDRYGELWCKIDYYSYNTYIYVTEVSAFQGNITNILTTDSQSALPTGYSSIQQLFPNIYGSMQINPTAISYDDGLRIARSGENLGNSSIQLGCSRTYNTGLTEGQWAIFTPPNTAEINPYGLVLAVASQAGDNNRGIQISSNGNTLTFNGNQFVDLTTDQSLSGIKTFYKLVQVIPTANGTFNEGIRISRHPTNQWSNIQFGSDPDTNSGMIDNQWLLGTAGNDAQNPLGFTIVKAGQETYAGRGLQISADGNTLSFNGQVIAGGSVNYSQGSTILWGTKSLGTDGGFYTDGTTVFWRDNALQFDKFYQG</sequence>
<gene>
    <name evidence="2" type="ORF">EZS28_019890</name>
</gene>
<evidence type="ECO:0000313" key="2">
    <source>
        <dbReference type="EMBL" id="KAA6384583.1"/>
    </source>
</evidence>
<protein>
    <submittedName>
        <fullName evidence="2">Uncharacterized protein</fullName>
    </submittedName>
</protein>
<dbReference type="AlphaFoldDB" id="A0A5J4VQL6"/>
<evidence type="ECO:0000256" key="1">
    <source>
        <dbReference type="SAM" id="MobiDB-lite"/>
    </source>
</evidence>
<dbReference type="EMBL" id="SNRW01005688">
    <property type="protein sequence ID" value="KAA6384583.1"/>
    <property type="molecule type" value="Genomic_DNA"/>
</dbReference>
<evidence type="ECO:0000313" key="3">
    <source>
        <dbReference type="Proteomes" id="UP000324800"/>
    </source>
</evidence>
<proteinExistence type="predicted"/>
<name>A0A5J4VQL6_9EUKA</name>
<reference evidence="2 3" key="1">
    <citation type="submission" date="2019-03" db="EMBL/GenBank/DDBJ databases">
        <title>Single cell metagenomics reveals metabolic interactions within the superorganism composed of flagellate Streblomastix strix and complex community of Bacteroidetes bacteria on its surface.</title>
        <authorList>
            <person name="Treitli S.C."/>
            <person name="Kolisko M."/>
            <person name="Husnik F."/>
            <person name="Keeling P."/>
            <person name="Hampl V."/>
        </authorList>
    </citation>
    <scope>NUCLEOTIDE SEQUENCE [LARGE SCALE GENOMIC DNA]</scope>
    <source>
        <strain evidence="2">ST1C</strain>
    </source>
</reference>
<organism evidence="2 3">
    <name type="scientific">Streblomastix strix</name>
    <dbReference type="NCBI Taxonomy" id="222440"/>
    <lineage>
        <taxon>Eukaryota</taxon>
        <taxon>Metamonada</taxon>
        <taxon>Preaxostyla</taxon>
        <taxon>Oxymonadida</taxon>
        <taxon>Streblomastigidae</taxon>
        <taxon>Streblomastix</taxon>
    </lineage>
</organism>